<evidence type="ECO:0000313" key="1">
    <source>
        <dbReference type="EMBL" id="GEZ42279.1"/>
    </source>
</evidence>
<gene>
    <name evidence="1" type="ORF">Tci_514252</name>
</gene>
<organism evidence="1">
    <name type="scientific">Tanacetum cinerariifolium</name>
    <name type="common">Dalmatian daisy</name>
    <name type="synonym">Chrysanthemum cinerariifolium</name>
    <dbReference type="NCBI Taxonomy" id="118510"/>
    <lineage>
        <taxon>Eukaryota</taxon>
        <taxon>Viridiplantae</taxon>
        <taxon>Streptophyta</taxon>
        <taxon>Embryophyta</taxon>
        <taxon>Tracheophyta</taxon>
        <taxon>Spermatophyta</taxon>
        <taxon>Magnoliopsida</taxon>
        <taxon>eudicotyledons</taxon>
        <taxon>Gunneridae</taxon>
        <taxon>Pentapetalae</taxon>
        <taxon>asterids</taxon>
        <taxon>campanulids</taxon>
        <taxon>Asterales</taxon>
        <taxon>Asteraceae</taxon>
        <taxon>Asteroideae</taxon>
        <taxon>Anthemideae</taxon>
        <taxon>Anthemidinae</taxon>
        <taxon>Tanacetum</taxon>
    </lineage>
</organism>
<proteinExistence type="predicted"/>
<reference evidence="1" key="1">
    <citation type="journal article" date="2019" name="Sci. Rep.">
        <title>Draft genome of Tanacetum cinerariifolium, the natural source of mosquito coil.</title>
        <authorList>
            <person name="Yamashiro T."/>
            <person name="Shiraishi A."/>
            <person name="Satake H."/>
            <person name="Nakayama K."/>
        </authorList>
    </citation>
    <scope>NUCLEOTIDE SEQUENCE</scope>
</reference>
<dbReference type="EMBL" id="BKCJ010277072">
    <property type="protein sequence ID" value="GEZ42279.1"/>
    <property type="molecule type" value="Genomic_DNA"/>
</dbReference>
<accession>A0A699ID50</accession>
<protein>
    <submittedName>
        <fullName evidence="1">Uncharacterized protein</fullName>
    </submittedName>
</protein>
<name>A0A699ID50_TANCI</name>
<feature type="non-terminal residue" evidence="1">
    <location>
        <position position="308"/>
    </location>
</feature>
<sequence>MVKKVDDMTITEFIEYKERIKRQYNRNSGSYFPTYFSQCTSSNNTTLEFPCNTYFNPIPPNTKFNYDAKDVELDEEVRYTTDEESAISEHEAINPMHTQSFKEELSLKEDLNEWLSVEMEKTHESIYEYLELANLGGAAMLVEMDDMTQQETLGTMRNVLVKINKFEFPWIGEDRIKFDINRNPRQSNIKIEKLYMANTGQEEESFKPLEIGKDIFSCESLACLPFEQDNRNYDNNDPQNEIARQTNPLVDKGGLTKRWHIWKSVHVFYDDRSGDDCGMWPTYDPDSSFCYGYKEVFRKSEQGMLRLW</sequence>
<comment type="caution">
    <text evidence="1">The sequence shown here is derived from an EMBL/GenBank/DDBJ whole genome shotgun (WGS) entry which is preliminary data.</text>
</comment>
<dbReference type="AlphaFoldDB" id="A0A699ID50"/>